<dbReference type="PROSITE" id="PS50102">
    <property type="entry name" value="RRM"/>
    <property type="match status" value="3"/>
</dbReference>
<evidence type="ECO:0000256" key="8">
    <source>
        <dbReference type="ARBA" id="ARBA00061069"/>
    </source>
</evidence>
<dbReference type="FunFam" id="3.30.70.330:FF:000144">
    <property type="entry name" value="Polyadenylate-binding protein RBP47B"/>
    <property type="match status" value="1"/>
</dbReference>
<keyword evidence="3" id="KW-0507">mRNA processing</keyword>
<keyword evidence="5 10" id="KW-0694">RNA-binding</keyword>
<evidence type="ECO:0000256" key="7">
    <source>
        <dbReference type="ARBA" id="ARBA00057395"/>
    </source>
</evidence>
<reference evidence="13" key="1">
    <citation type="journal article" date="2018" name="DNA Res.">
        <title>Multiple hybrid de novo genome assembly of finger millet, an orphan allotetraploid crop.</title>
        <authorList>
            <person name="Hatakeyama M."/>
            <person name="Aluri S."/>
            <person name="Balachadran M.T."/>
            <person name="Sivarajan S.R."/>
            <person name="Patrignani A."/>
            <person name="Gruter S."/>
            <person name="Poveda L."/>
            <person name="Shimizu-Inatsugi R."/>
            <person name="Baeten J."/>
            <person name="Francoijs K.J."/>
            <person name="Nataraja K.N."/>
            <person name="Reddy Y.A.N."/>
            <person name="Phadnis S."/>
            <person name="Ravikumar R.L."/>
            <person name="Schlapbach R."/>
            <person name="Sreeman S.M."/>
            <person name="Shimizu K.K."/>
        </authorList>
    </citation>
    <scope>NUCLEOTIDE SEQUENCE</scope>
</reference>
<evidence type="ECO:0000313" key="14">
    <source>
        <dbReference type="Proteomes" id="UP001054889"/>
    </source>
</evidence>
<dbReference type="SMART" id="SM00360">
    <property type="entry name" value="RRM"/>
    <property type="match status" value="3"/>
</dbReference>
<dbReference type="InterPro" id="IPR035979">
    <property type="entry name" value="RBD_domain_sf"/>
</dbReference>
<dbReference type="GO" id="GO:0005829">
    <property type="term" value="C:cytosol"/>
    <property type="evidence" value="ECO:0007669"/>
    <property type="project" value="TreeGrafter"/>
</dbReference>
<dbReference type="GO" id="GO:0005634">
    <property type="term" value="C:nucleus"/>
    <property type="evidence" value="ECO:0007669"/>
    <property type="project" value="UniProtKB-SubCell"/>
</dbReference>
<dbReference type="EMBL" id="BQKI01000017">
    <property type="protein sequence ID" value="GJN10572.1"/>
    <property type="molecule type" value="Genomic_DNA"/>
</dbReference>
<dbReference type="CDD" id="cd12345">
    <property type="entry name" value="RRM2_SECp43_like"/>
    <property type="match status" value="1"/>
</dbReference>
<organism evidence="13 14">
    <name type="scientific">Eleusine coracana subsp. coracana</name>
    <dbReference type="NCBI Taxonomy" id="191504"/>
    <lineage>
        <taxon>Eukaryota</taxon>
        <taxon>Viridiplantae</taxon>
        <taxon>Streptophyta</taxon>
        <taxon>Embryophyta</taxon>
        <taxon>Tracheophyta</taxon>
        <taxon>Spermatophyta</taxon>
        <taxon>Magnoliopsida</taxon>
        <taxon>Liliopsida</taxon>
        <taxon>Poales</taxon>
        <taxon>Poaceae</taxon>
        <taxon>PACMAD clade</taxon>
        <taxon>Chloridoideae</taxon>
        <taxon>Cynodonteae</taxon>
        <taxon>Eleusininae</taxon>
        <taxon>Eleusine</taxon>
    </lineage>
</organism>
<keyword evidence="6" id="KW-0539">Nucleus</keyword>
<proteinExistence type="inferred from homology"/>
<keyword evidence="4" id="KW-0677">Repeat</keyword>
<evidence type="ECO:0000259" key="12">
    <source>
        <dbReference type="PROSITE" id="PS50102"/>
    </source>
</evidence>
<comment type="subcellular location">
    <subcellularLocation>
        <location evidence="2">Cytoplasmic granule</location>
    </subcellularLocation>
    <subcellularLocation>
        <location evidence="1">Nucleus</location>
    </subcellularLocation>
</comment>
<feature type="region of interest" description="Disordered" evidence="11">
    <location>
        <begin position="20"/>
        <end position="43"/>
    </location>
</feature>
<evidence type="ECO:0000256" key="10">
    <source>
        <dbReference type="PROSITE-ProRule" id="PRU00176"/>
    </source>
</evidence>
<dbReference type="SUPFAM" id="SSF54928">
    <property type="entry name" value="RNA-binding domain, RBD"/>
    <property type="match status" value="2"/>
</dbReference>
<evidence type="ECO:0000256" key="6">
    <source>
        <dbReference type="ARBA" id="ARBA00023242"/>
    </source>
</evidence>
<comment type="subunit">
    <text evidence="9">Interacts with the poly(A) tail of mRNA in nucleus.</text>
</comment>
<gene>
    <name evidence="13" type="primary">ga28677</name>
    <name evidence="13" type="ORF">PR202_ga28677</name>
</gene>
<evidence type="ECO:0000313" key="13">
    <source>
        <dbReference type="EMBL" id="GJN10572.1"/>
    </source>
</evidence>
<feature type="domain" description="RRM" evidence="12">
    <location>
        <begin position="184"/>
        <end position="263"/>
    </location>
</feature>
<dbReference type="InterPro" id="IPR050825">
    <property type="entry name" value="RBM42_RBP45_47-like"/>
</dbReference>
<evidence type="ECO:0000256" key="1">
    <source>
        <dbReference type="ARBA" id="ARBA00004123"/>
    </source>
</evidence>
<sequence>MASSPPLSWADAPPYHYHGTPLPLPKTAPPEEAAGGGGEGGSPDEARSLWIGGLLHWMNEDYLYSCFTRVPEFLLNYSINIFVPRTNALLNLFIWMQLVSLVIRRSKLTGESDGFGFLNFSNHSTADHVLQSYNGQKMPNTDRDFKLGWPTHNQQPPDNQHSKVNWAAQQQDPPQRCTDDNSDHAIFVGDLAFNVTDFMLQHLFKSRYPSVKSAKVIFDKDTGRNKGYGFVEFGDANELRQAMTEMDGAYCCTRPMRIRPVPNKKSAYTYPPTMRPRGAQSTEFQHHYPNTSRLFVGSLSESVTSEDLKQAFAPYGELVDVKVLEGKRCGFVTYSNRYLCFSVRSFVQ</sequence>
<dbReference type="GO" id="GO:0003729">
    <property type="term" value="F:mRNA binding"/>
    <property type="evidence" value="ECO:0007669"/>
    <property type="project" value="InterPro"/>
</dbReference>
<dbReference type="PANTHER" id="PTHR47640:SF62">
    <property type="entry name" value="RRM DOMAIN-CONTAINING PROTEIN"/>
    <property type="match status" value="1"/>
</dbReference>
<feature type="domain" description="RRM" evidence="12">
    <location>
        <begin position="292"/>
        <end position="336"/>
    </location>
</feature>
<dbReference type="InterPro" id="IPR000504">
    <property type="entry name" value="RRM_dom"/>
</dbReference>
<comment type="caution">
    <text evidence="13">The sequence shown here is derived from an EMBL/GenBank/DDBJ whole genome shotgun (WGS) entry which is preliminary data.</text>
</comment>
<dbReference type="Pfam" id="PF00076">
    <property type="entry name" value="RRM_1"/>
    <property type="match status" value="3"/>
</dbReference>
<feature type="domain" description="RRM" evidence="12">
    <location>
        <begin position="47"/>
        <end position="152"/>
    </location>
</feature>
<evidence type="ECO:0000256" key="5">
    <source>
        <dbReference type="ARBA" id="ARBA00022884"/>
    </source>
</evidence>
<keyword evidence="14" id="KW-1185">Reference proteome</keyword>
<comment type="similarity">
    <text evidence="8">Belongs to the polyadenylate-binding RBP47 family.</text>
</comment>
<evidence type="ECO:0000256" key="3">
    <source>
        <dbReference type="ARBA" id="ARBA00022664"/>
    </source>
</evidence>
<reference evidence="13" key="2">
    <citation type="submission" date="2021-12" db="EMBL/GenBank/DDBJ databases">
        <title>Resequencing data analysis of finger millet.</title>
        <authorList>
            <person name="Hatakeyama M."/>
            <person name="Aluri S."/>
            <person name="Balachadran M.T."/>
            <person name="Sivarajan S.R."/>
            <person name="Poveda L."/>
            <person name="Shimizu-Inatsugi R."/>
            <person name="Schlapbach R."/>
            <person name="Sreeman S.M."/>
            <person name="Shimizu K.K."/>
        </authorList>
    </citation>
    <scope>NUCLEOTIDE SEQUENCE</scope>
</reference>
<protein>
    <recommendedName>
        <fullName evidence="12">RRM domain-containing protein</fullName>
    </recommendedName>
</protein>
<evidence type="ECO:0000256" key="2">
    <source>
        <dbReference type="ARBA" id="ARBA00004463"/>
    </source>
</evidence>
<evidence type="ECO:0000256" key="4">
    <source>
        <dbReference type="ARBA" id="ARBA00022737"/>
    </source>
</evidence>
<comment type="function">
    <text evidence="7">Heterogeneous nuclear ribonucleoprotein (hnRNP)-protein binding the poly(A) tail of mRNA and probably involved in some steps of pre-mRNA maturation.</text>
</comment>
<dbReference type="InterPro" id="IPR012677">
    <property type="entry name" value="Nucleotide-bd_a/b_plait_sf"/>
</dbReference>
<evidence type="ECO:0000256" key="11">
    <source>
        <dbReference type="SAM" id="MobiDB-lite"/>
    </source>
</evidence>
<dbReference type="Gene3D" id="3.30.70.330">
    <property type="match status" value="3"/>
</dbReference>
<dbReference type="PANTHER" id="PTHR47640">
    <property type="entry name" value="TRNA SELENOCYSTEINE 1-ASSOCIATED PROTEIN 1-RELATED-RELATED"/>
    <property type="match status" value="1"/>
</dbReference>
<dbReference type="AlphaFoldDB" id="A0AAV5DKD2"/>
<name>A0AAV5DKD2_ELECO</name>
<evidence type="ECO:0000256" key="9">
    <source>
        <dbReference type="ARBA" id="ARBA00063471"/>
    </source>
</evidence>
<accession>A0AAV5DKD2</accession>
<dbReference type="GO" id="GO:0006397">
    <property type="term" value="P:mRNA processing"/>
    <property type="evidence" value="ECO:0007669"/>
    <property type="project" value="UniProtKB-KW"/>
</dbReference>
<dbReference type="Proteomes" id="UP001054889">
    <property type="component" value="Unassembled WGS sequence"/>
</dbReference>